<keyword evidence="10" id="KW-1185">Reference proteome</keyword>
<evidence type="ECO:0000256" key="4">
    <source>
        <dbReference type="ARBA" id="ARBA00023110"/>
    </source>
</evidence>
<keyword evidence="5 6" id="KW-0413">Isomerase</keyword>
<dbReference type="AlphaFoldDB" id="A0A3T1CXU5"/>
<dbReference type="Proteomes" id="UP000289856">
    <property type="component" value="Chromosome"/>
</dbReference>
<name>A0A3T1CXU5_9BACL</name>
<proteinExistence type="predicted"/>
<dbReference type="InterPro" id="IPR027304">
    <property type="entry name" value="Trigger_fact/SurA_dom_sf"/>
</dbReference>
<reference evidence="9 10" key="1">
    <citation type="submission" date="2019-01" db="EMBL/GenBank/DDBJ databases">
        <title>Complete genome sequence of Cohnella hallensis HS21 isolated from Korean fir (Abies koreana) rhizospheric soil.</title>
        <authorList>
            <person name="Jiang L."/>
            <person name="Kang S.W."/>
            <person name="Kim S."/>
            <person name="Jung J."/>
            <person name="Kim C.Y."/>
            <person name="Kim D.H."/>
            <person name="Kim S.W."/>
            <person name="Lee J."/>
        </authorList>
    </citation>
    <scope>NUCLEOTIDE SEQUENCE [LARGE SCALE GENOMIC DNA]</scope>
    <source>
        <strain evidence="9 10">HS21</strain>
    </source>
</reference>
<organism evidence="9 10">
    <name type="scientific">Cohnella abietis</name>
    <dbReference type="NCBI Taxonomy" id="2507935"/>
    <lineage>
        <taxon>Bacteria</taxon>
        <taxon>Bacillati</taxon>
        <taxon>Bacillota</taxon>
        <taxon>Bacilli</taxon>
        <taxon>Bacillales</taxon>
        <taxon>Paenibacillaceae</taxon>
        <taxon>Cohnella</taxon>
    </lineage>
</organism>
<feature type="chain" id="PRO_5019322859" description="peptidylprolyl isomerase" evidence="7">
    <location>
        <begin position="28"/>
        <end position="313"/>
    </location>
</feature>
<dbReference type="EC" id="5.2.1.8" evidence="2"/>
<dbReference type="PANTHER" id="PTHR47245">
    <property type="entry name" value="PEPTIDYLPROLYL ISOMERASE"/>
    <property type="match status" value="1"/>
</dbReference>
<evidence type="ECO:0000259" key="8">
    <source>
        <dbReference type="PROSITE" id="PS50198"/>
    </source>
</evidence>
<dbReference type="InterPro" id="IPR050245">
    <property type="entry name" value="PrsA_foldase"/>
</dbReference>
<dbReference type="InterPro" id="IPR023058">
    <property type="entry name" value="PPIase_PpiC_CS"/>
</dbReference>
<dbReference type="PROSITE" id="PS51257">
    <property type="entry name" value="PROKAR_LIPOPROTEIN"/>
    <property type="match status" value="1"/>
</dbReference>
<evidence type="ECO:0000256" key="5">
    <source>
        <dbReference type="ARBA" id="ARBA00023235"/>
    </source>
</evidence>
<accession>A0A3T1CXU5</accession>
<feature type="domain" description="PpiC" evidence="8">
    <location>
        <begin position="171"/>
        <end position="263"/>
    </location>
</feature>
<dbReference type="GO" id="GO:0003755">
    <property type="term" value="F:peptidyl-prolyl cis-trans isomerase activity"/>
    <property type="evidence" value="ECO:0007669"/>
    <property type="project" value="UniProtKB-KW"/>
</dbReference>
<dbReference type="PROSITE" id="PS50198">
    <property type="entry name" value="PPIC_PPIASE_2"/>
    <property type="match status" value="1"/>
</dbReference>
<dbReference type="EMBL" id="AP019400">
    <property type="protein sequence ID" value="BBI30682.1"/>
    <property type="molecule type" value="Genomic_DNA"/>
</dbReference>
<dbReference type="SUPFAM" id="SSF109998">
    <property type="entry name" value="Triger factor/SurA peptide-binding domain-like"/>
    <property type="match status" value="1"/>
</dbReference>
<dbReference type="SUPFAM" id="SSF54534">
    <property type="entry name" value="FKBP-like"/>
    <property type="match status" value="1"/>
</dbReference>
<dbReference type="PROSITE" id="PS01096">
    <property type="entry name" value="PPIC_PPIASE_1"/>
    <property type="match status" value="1"/>
</dbReference>
<keyword evidence="3 7" id="KW-0732">Signal</keyword>
<keyword evidence="4 6" id="KW-0697">Rotamase</keyword>
<dbReference type="PANTHER" id="PTHR47245:SF1">
    <property type="entry name" value="FOLDASE PROTEIN PRSA"/>
    <property type="match status" value="1"/>
</dbReference>
<gene>
    <name evidence="9" type="primary">prsA</name>
    <name evidence="9" type="ORF">KCTCHS21_00810</name>
</gene>
<evidence type="ECO:0000256" key="3">
    <source>
        <dbReference type="ARBA" id="ARBA00022729"/>
    </source>
</evidence>
<dbReference type="Pfam" id="PF00639">
    <property type="entry name" value="Rotamase"/>
    <property type="match status" value="1"/>
</dbReference>
<evidence type="ECO:0000313" key="9">
    <source>
        <dbReference type="EMBL" id="BBI30682.1"/>
    </source>
</evidence>
<evidence type="ECO:0000256" key="1">
    <source>
        <dbReference type="ARBA" id="ARBA00000971"/>
    </source>
</evidence>
<sequence>MRETIRLKPLVLLALSATMIMTSGCQSSSPLATPSDSNVKDTPLKEDIVATVGDVSISRQQLLDRLISSYGSQTLRSMMLFAAVNEEAKSLAISVADEELEQELQLMKQGYEDEAQFYAAMKEQLGMSREEVREDAHYRLLLEKLSIRNITVLDSEIDQYLVDHREEYEPRKKYDIAQIIVQKKEQANELLSQLAAGAGFEALARQYSIDEFTANEGGKVGWVEEHDPFEAPEVLQAIASMQVGEVNGPIQTDQGYFIVKLNARSEAQLKSQEVIRLEVRKQLALGKAISLKDMEEALLIKFQANVKEPALRP</sequence>
<dbReference type="OrthoDB" id="2677468at2"/>
<dbReference type="InterPro" id="IPR000297">
    <property type="entry name" value="PPIase_PpiC"/>
</dbReference>
<protein>
    <recommendedName>
        <fullName evidence="2">peptidylprolyl isomerase</fullName>
        <ecNumber evidence="2">5.2.1.8</ecNumber>
    </recommendedName>
</protein>
<feature type="signal peptide" evidence="7">
    <location>
        <begin position="1"/>
        <end position="27"/>
    </location>
</feature>
<dbReference type="RefSeq" id="WP_157993900.1">
    <property type="nucleotide sequence ID" value="NZ_AP019400.1"/>
</dbReference>
<evidence type="ECO:0000256" key="2">
    <source>
        <dbReference type="ARBA" id="ARBA00013194"/>
    </source>
</evidence>
<dbReference type="KEGG" id="cohn:KCTCHS21_00810"/>
<evidence type="ECO:0000313" key="10">
    <source>
        <dbReference type="Proteomes" id="UP000289856"/>
    </source>
</evidence>
<dbReference type="Gene3D" id="3.10.50.40">
    <property type="match status" value="1"/>
</dbReference>
<comment type="catalytic activity">
    <reaction evidence="1">
        <text>[protein]-peptidylproline (omega=180) = [protein]-peptidylproline (omega=0)</text>
        <dbReference type="Rhea" id="RHEA:16237"/>
        <dbReference type="Rhea" id="RHEA-COMP:10747"/>
        <dbReference type="Rhea" id="RHEA-COMP:10748"/>
        <dbReference type="ChEBI" id="CHEBI:83833"/>
        <dbReference type="ChEBI" id="CHEBI:83834"/>
        <dbReference type="EC" id="5.2.1.8"/>
    </reaction>
</comment>
<evidence type="ECO:0000256" key="7">
    <source>
        <dbReference type="SAM" id="SignalP"/>
    </source>
</evidence>
<dbReference type="InterPro" id="IPR046357">
    <property type="entry name" value="PPIase_dom_sf"/>
</dbReference>
<evidence type="ECO:0000256" key="6">
    <source>
        <dbReference type="PROSITE-ProRule" id="PRU00278"/>
    </source>
</evidence>